<evidence type="ECO:0008006" key="4">
    <source>
        <dbReference type="Google" id="ProtNLM"/>
    </source>
</evidence>
<proteinExistence type="predicted"/>
<keyword evidence="1" id="KW-0472">Membrane</keyword>
<dbReference type="EMBL" id="JBCLUF010000004">
    <property type="protein sequence ID" value="MEY8661594.1"/>
    <property type="molecule type" value="Genomic_DNA"/>
</dbReference>
<reference evidence="2 3" key="1">
    <citation type="submission" date="2024-03" db="EMBL/GenBank/DDBJ databases">
        <title>Mouse gut bacterial collection (mGBC) of GemPharmatech.</title>
        <authorList>
            <person name="He Y."/>
            <person name="Dong L."/>
            <person name="Wu D."/>
            <person name="Gao X."/>
            <person name="Lin Z."/>
        </authorList>
    </citation>
    <scope>NUCLEOTIDE SEQUENCE [LARGE SCALE GENOMIC DNA]</scope>
    <source>
        <strain evidence="2 3">15-30</strain>
    </source>
</reference>
<feature type="transmembrane region" description="Helical" evidence="1">
    <location>
        <begin position="6"/>
        <end position="27"/>
    </location>
</feature>
<organism evidence="2 3">
    <name type="scientific">Ligilactobacillus faecis</name>
    <dbReference type="NCBI Taxonomy" id="762833"/>
    <lineage>
        <taxon>Bacteria</taxon>
        <taxon>Bacillati</taxon>
        <taxon>Bacillota</taxon>
        <taxon>Bacilli</taxon>
        <taxon>Lactobacillales</taxon>
        <taxon>Lactobacillaceae</taxon>
        <taxon>Ligilactobacillus</taxon>
    </lineage>
</organism>
<keyword evidence="1" id="KW-0812">Transmembrane</keyword>
<dbReference type="RefSeq" id="WP_369940535.1">
    <property type="nucleotide sequence ID" value="NZ_JBCLUF010000004.1"/>
</dbReference>
<keyword evidence="1" id="KW-1133">Transmembrane helix</keyword>
<name>A0ABV4DMU9_9LACO</name>
<comment type="caution">
    <text evidence="2">The sequence shown here is derived from an EMBL/GenBank/DDBJ whole genome shotgun (WGS) entry which is preliminary data.</text>
</comment>
<protein>
    <recommendedName>
        <fullName evidence="4">CcoQ/FixQ family Cbb3-type cytochrome c oxidase assembly chaperone</fullName>
    </recommendedName>
</protein>
<evidence type="ECO:0000313" key="3">
    <source>
        <dbReference type="Proteomes" id="UP001565236"/>
    </source>
</evidence>
<gene>
    <name evidence="2" type="ORF">AALT52_01605</name>
</gene>
<dbReference type="Proteomes" id="UP001565236">
    <property type="component" value="Unassembled WGS sequence"/>
</dbReference>
<sequence>MKYERYLSILGYLLTFLALSFVLTCAYRSYIRSNEQKGIEVLHNDAFDDPEFELSDESSLLSHPHIIGSD</sequence>
<keyword evidence="3" id="KW-1185">Reference proteome</keyword>
<evidence type="ECO:0000313" key="2">
    <source>
        <dbReference type="EMBL" id="MEY8661594.1"/>
    </source>
</evidence>
<evidence type="ECO:0000256" key="1">
    <source>
        <dbReference type="SAM" id="Phobius"/>
    </source>
</evidence>
<accession>A0ABV4DMU9</accession>